<reference evidence="1 2" key="1">
    <citation type="submission" date="2017-09" db="EMBL/GenBank/DDBJ databases">
        <title>Large-scale bioinformatics analysis of Bacillus genomes uncovers conserved roles of natural products in bacterial physiology.</title>
        <authorList>
            <consortium name="Agbiome Team Llc"/>
            <person name="Bleich R.M."/>
            <person name="Grubbs K.J."/>
            <person name="Santa Maria K.C."/>
            <person name="Allen S.E."/>
            <person name="Farag S."/>
            <person name="Shank E.A."/>
            <person name="Bowers A."/>
        </authorList>
    </citation>
    <scope>NUCLEOTIDE SEQUENCE [LARGE SCALE GENOMIC DNA]</scope>
    <source>
        <strain evidence="1 2">AFS092012</strain>
    </source>
</reference>
<evidence type="ECO:0000313" key="2">
    <source>
        <dbReference type="Proteomes" id="UP000221020"/>
    </source>
</evidence>
<dbReference type="Proteomes" id="UP000221020">
    <property type="component" value="Unassembled WGS sequence"/>
</dbReference>
<comment type="caution">
    <text evidence="1">The sequence shown here is derived from an EMBL/GenBank/DDBJ whole genome shotgun (WGS) entry which is preliminary data.</text>
</comment>
<sequence length="62" mass="7013">MQQKILVITSNLVGLPTISEFKSKDDAKEQVKKMIKKGISPNAIRVTQEIPMNIEIQVDVEF</sequence>
<evidence type="ECO:0000313" key="1">
    <source>
        <dbReference type="EMBL" id="PED81646.1"/>
    </source>
</evidence>
<organism evidence="1 2">
    <name type="scientific">Bacillus pseudomycoides</name>
    <dbReference type="NCBI Taxonomy" id="64104"/>
    <lineage>
        <taxon>Bacteria</taxon>
        <taxon>Bacillati</taxon>
        <taxon>Bacillota</taxon>
        <taxon>Bacilli</taxon>
        <taxon>Bacillales</taxon>
        <taxon>Bacillaceae</taxon>
        <taxon>Bacillus</taxon>
        <taxon>Bacillus cereus group</taxon>
    </lineage>
</organism>
<dbReference type="RefSeq" id="WP_097894657.1">
    <property type="nucleotide sequence ID" value="NZ_NVOR01000057.1"/>
</dbReference>
<dbReference type="EMBL" id="NVOR01000057">
    <property type="protein sequence ID" value="PED81646.1"/>
    <property type="molecule type" value="Genomic_DNA"/>
</dbReference>
<accession>A0AA91VAJ4</accession>
<protein>
    <submittedName>
        <fullName evidence="1">Uncharacterized protein</fullName>
    </submittedName>
</protein>
<name>A0AA91VAJ4_9BACI</name>
<dbReference type="AlphaFoldDB" id="A0AA91VAJ4"/>
<proteinExistence type="predicted"/>
<gene>
    <name evidence="1" type="ORF">CON65_15770</name>
</gene>